<dbReference type="GO" id="GO:0043200">
    <property type="term" value="P:response to amino acid"/>
    <property type="evidence" value="ECO:0007669"/>
    <property type="project" value="TreeGrafter"/>
</dbReference>
<evidence type="ECO:0000313" key="5">
    <source>
        <dbReference type="EMBL" id="PWE27036.1"/>
    </source>
</evidence>
<dbReference type="InterPro" id="IPR019888">
    <property type="entry name" value="Tscrpt_reg_AsnC-like"/>
</dbReference>
<sequence>MQADDTDRRLLRHLQADPAQPVAELARRANMTEATASRRLERLRKRGILKGTQAIIDWRALGWEVEVSLRITLDKTDPRAFDGFLAAARLVPEVLEIQTFLGRVDVRLNVIARDMDHYREIYRARILTLPHIADIEALMHVAEIKRGESLPL</sequence>
<gene>
    <name evidence="5" type="ORF">C4N9_18705</name>
</gene>
<evidence type="ECO:0000313" key="6">
    <source>
        <dbReference type="Proteomes" id="UP000244940"/>
    </source>
</evidence>
<dbReference type="SUPFAM" id="SSF46785">
    <property type="entry name" value="Winged helix' DNA-binding domain"/>
    <property type="match status" value="1"/>
</dbReference>
<dbReference type="PROSITE" id="PS50956">
    <property type="entry name" value="HTH_ASNC_2"/>
    <property type="match status" value="1"/>
</dbReference>
<dbReference type="PANTHER" id="PTHR30154:SF34">
    <property type="entry name" value="TRANSCRIPTIONAL REGULATOR AZLB"/>
    <property type="match status" value="1"/>
</dbReference>
<dbReference type="Gene3D" id="3.30.70.920">
    <property type="match status" value="1"/>
</dbReference>
<dbReference type="PRINTS" id="PR00033">
    <property type="entry name" value="HTHASNC"/>
</dbReference>
<feature type="domain" description="HTH asnC-type" evidence="4">
    <location>
        <begin position="3"/>
        <end position="64"/>
    </location>
</feature>
<dbReference type="InterPro" id="IPR011991">
    <property type="entry name" value="ArsR-like_HTH"/>
</dbReference>
<dbReference type="Pfam" id="PF13412">
    <property type="entry name" value="HTH_24"/>
    <property type="match status" value="1"/>
</dbReference>
<dbReference type="InterPro" id="IPR036390">
    <property type="entry name" value="WH_DNA-bd_sf"/>
</dbReference>
<dbReference type="InterPro" id="IPR011008">
    <property type="entry name" value="Dimeric_a/b-barrel"/>
</dbReference>
<dbReference type="GO" id="GO:0006355">
    <property type="term" value="P:regulation of DNA-templated transcription"/>
    <property type="evidence" value="ECO:0007669"/>
    <property type="project" value="UniProtKB-ARBA"/>
</dbReference>
<comment type="caution">
    <text evidence="5">The sequence shown here is derived from an EMBL/GenBank/DDBJ whole genome shotgun (WGS) entry which is preliminary data.</text>
</comment>
<dbReference type="GO" id="GO:0043565">
    <property type="term" value="F:sequence-specific DNA binding"/>
    <property type="evidence" value="ECO:0007669"/>
    <property type="project" value="InterPro"/>
</dbReference>
<organism evidence="5 6">
    <name type="scientific">Pararhodobacter marinus</name>
    <dbReference type="NCBI Taxonomy" id="2184063"/>
    <lineage>
        <taxon>Bacteria</taxon>
        <taxon>Pseudomonadati</taxon>
        <taxon>Pseudomonadota</taxon>
        <taxon>Alphaproteobacteria</taxon>
        <taxon>Rhodobacterales</taxon>
        <taxon>Paracoccaceae</taxon>
        <taxon>Pararhodobacter</taxon>
    </lineage>
</organism>
<dbReference type="InterPro" id="IPR019887">
    <property type="entry name" value="Tscrpt_reg_AsnC/Lrp_C"/>
</dbReference>
<accession>A0A2U2C573</accession>
<dbReference type="InterPro" id="IPR036388">
    <property type="entry name" value="WH-like_DNA-bd_sf"/>
</dbReference>
<dbReference type="OrthoDB" id="7853257at2"/>
<dbReference type="CDD" id="cd00090">
    <property type="entry name" value="HTH_ARSR"/>
    <property type="match status" value="1"/>
</dbReference>
<reference evidence="5 6" key="1">
    <citation type="submission" date="2018-05" db="EMBL/GenBank/DDBJ databases">
        <title>Pararhodobacter marina sp. nov., isolated from deep-sea water of the Indian Ocean.</title>
        <authorList>
            <person name="Lai Q.Sr."/>
            <person name="Liu X."/>
            <person name="Shao Z."/>
        </authorList>
    </citation>
    <scope>NUCLEOTIDE SEQUENCE [LARGE SCALE GENOMIC DNA]</scope>
    <source>
        <strain evidence="5 6">CIC4N-9</strain>
    </source>
</reference>
<dbReference type="SMART" id="SM00344">
    <property type="entry name" value="HTH_ASNC"/>
    <property type="match status" value="1"/>
</dbReference>
<dbReference type="Pfam" id="PF01037">
    <property type="entry name" value="AsnC_trans_reg"/>
    <property type="match status" value="1"/>
</dbReference>
<keyword evidence="2" id="KW-0238">DNA-binding</keyword>
<dbReference type="PANTHER" id="PTHR30154">
    <property type="entry name" value="LEUCINE-RESPONSIVE REGULATORY PROTEIN"/>
    <property type="match status" value="1"/>
</dbReference>
<evidence type="ECO:0000256" key="3">
    <source>
        <dbReference type="ARBA" id="ARBA00023163"/>
    </source>
</evidence>
<dbReference type="AlphaFoldDB" id="A0A2U2C573"/>
<name>A0A2U2C573_9RHOB</name>
<dbReference type="Proteomes" id="UP000244940">
    <property type="component" value="Unassembled WGS sequence"/>
</dbReference>
<protein>
    <submittedName>
        <fullName evidence="5">AsnC family transcriptional regulator</fullName>
    </submittedName>
</protein>
<dbReference type="EMBL" id="QEYD01000013">
    <property type="protein sequence ID" value="PWE27036.1"/>
    <property type="molecule type" value="Genomic_DNA"/>
</dbReference>
<keyword evidence="3" id="KW-0804">Transcription</keyword>
<dbReference type="GO" id="GO:0005829">
    <property type="term" value="C:cytosol"/>
    <property type="evidence" value="ECO:0007669"/>
    <property type="project" value="TreeGrafter"/>
</dbReference>
<dbReference type="InterPro" id="IPR000485">
    <property type="entry name" value="AsnC-type_HTH_dom"/>
</dbReference>
<keyword evidence="1" id="KW-0805">Transcription regulation</keyword>
<dbReference type="SUPFAM" id="SSF54909">
    <property type="entry name" value="Dimeric alpha+beta barrel"/>
    <property type="match status" value="1"/>
</dbReference>
<evidence type="ECO:0000256" key="2">
    <source>
        <dbReference type="ARBA" id="ARBA00023125"/>
    </source>
</evidence>
<dbReference type="RefSeq" id="WP_109534883.1">
    <property type="nucleotide sequence ID" value="NZ_QEYD01000013.1"/>
</dbReference>
<keyword evidence="6" id="KW-1185">Reference proteome</keyword>
<proteinExistence type="predicted"/>
<evidence type="ECO:0000256" key="1">
    <source>
        <dbReference type="ARBA" id="ARBA00023015"/>
    </source>
</evidence>
<evidence type="ECO:0000259" key="4">
    <source>
        <dbReference type="PROSITE" id="PS50956"/>
    </source>
</evidence>
<dbReference type="GeneID" id="94366931"/>
<dbReference type="Gene3D" id="1.10.10.10">
    <property type="entry name" value="Winged helix-like DNA-binding domain superfamily/Winged helix DNA-binding domain"/>
    <property type="match status" value="1"/>
</dbReference>